<name>A0AAP3DL97_BRELA</name>
<feature type="non-terminal residue" evidence="1">
    <location>
        <position position="1"/>
    </location>
</feature>
<dbReference type="EMBL" id="JAPTNE010000122">
    <property type="protein sequence ID" value="MCZ0810534.1"/>
    <property type="molecule type" value="Genomic_DNA"/>
</dbReference>
<dbReference type="AlphaFoldDB" id="A0AAP3DL97"/>
<protein>
    <submittedName>
        <fullName evidence="1">Uncharacterized protein</fullName>
    </submittedName>
</protein>
<gene>
    <name evidence="1" type="ORF">O0554_27295</name>
</gene>
<evidence type="ECO:0000313" key="2">
    <source>
        <dbReference type="Proteomes" id="UP001077662"/>
    </source>
</evidence>
<sequence>TEVLKLPYKDIVEQYAKIEKRIEVLLDLIIESIEIFQFQLIPPYAILKDYESFNAHLDECEKKRLSFYN</sequence>
<comment type="caution">
    <text evidence="1">The sequence shown here is derived from an EMBL/GenBank/DDBJ whole genome shotgun (WGS) entry which is preliminary data.</text>
</comment>
<accession>A0AAP3DL97</accession>
<dbReference type="Proteomes" id="UP001077662">
    <property type="component" value="Unassembled WGS sequence"/>
</dbReference>
<reference evidence="1" key="1">
    <citation type="submission" date="2022-09" db="EMBL/GenBank/DDBJ databases">
        <title>Genome analysis and characterization of larvicidal activity of Brevibacillus strains.</title>
        <authorList>
            <person name="Patrusheva E.V."/>
            <person name="Izotova A.O."/>
            <person name="Toshchakov S.V."/>
            <person name="Sineoky S.P."/>
        </authorList>
    </citation>
    <scope>NUCLEOTIDE SEQUENCE</scope>
    <source>
        <strain evidence="1">VKPM_B-13247</strain>
    </source>
</reference>
<organism evidence="1 2">
    <name type="scientific">Brevibacillus laterosporus</name>
    <name type="common">Bacillus laterosporus</name>
    <dbReference type="NCBI Taxonomy" id="1465"/>
    <lineage>
        <taxon>Bacteria</taxon>
        <taxon>Bacillati</taxon>
        <taxon>Bacillota</taxon>
        <taxon>Bacilli</taxon>
        <taxon>Bacillales</taxon>
        <taxon>Paenibacillaceae</taxon>
        <taxon>Brevibacillus</taxon>
    </lineage>
</organism>
<proteinExistence type="predicted"/>
<evidence type="ECO:0000313" key="1">
    <source>
        <dbReference type="EMBL" id="MCZ0810534.1"/>
    </source>
</evidence>